<evidence type="ECO:0000256" key="1">
    <source>
        <dbReference type="SAM" id="MobiDB-lite"/>
    </source>
</evidence>
<evidence type="ECO:0000313" key="6">
    <source>
        <dbReference type="Proteomes" id="UP000254866"/>
    </source>
</evidence>
<evidence type="ECO:0000313" key="5">
    <source>
        <dbReference type="EMBL" id="RDL39034.1"/>
    </source>
</evidence>
<dbReference type="GeneID" id="43596223"/>
<sequence length="972" mass="107958">MTDYRVTDLAFGHPGTASYDIEEKQWIFSANPSEQRIRQISQFKERLPPSAPTLLEGDGKHSDRPKPQLKRLLKTYPEAVPGNEIASSLSKFSSLSQPEPLGDSGSLLAIGRAAYSRNPSRIIALPCGEAGHVLRLIRLRAETRGWESQTSPNISLFHLDLSDQGYWMSTGGTIRQIVFSDDDESSTWLAVRQTTITTIFRPAFGQLQPAFVPSSSARIYPSSRLSANPVAFITAEKTQLQCHADISFNPWYCRQFILIDSSGHWCIWNIEYQQTRSSPQDLVAGKSGSIDDDCSVDSILEPSSANNLDGWYRALWVGDINTIAICSRRSIVIFDLKARPTRLRSIELPPISSNRIIDIKRSLENQAYLFVLTTSQIIWIEVTPAGEEGSSGAKILLSYRHFRDVSDETLRLVAVKHDNVSIMITSRKSPLINVYGFSTFPERPGVPTSWKGSFMLAPELDNRQVRPFLSLYLCPAPLISDPGPQLEQSDIGLGFLQVWALSPDLTLSSAICIAHNAIPEKLRLPRFLVTAPEVPLSLFRARPGPVQRQDFVVPNGLDDIAFVATTPGCIRRDHQSKVAKMKQTDLRLRIDWKRIFKAVFPQAGSKYPHNESQLGTPGESSMIAELLTTIYDSLQQSRHENSLPNTTFLELSNCSGFSEELERATTIVQEFLQSLEQDEGILGQPRLRVSDIMSAPSIQFPTSEGNTFSGFLKIYDHMVEIWMASLPAEVSVTTRLSKYKIIRQVAIELCLSSVVCSLRRSEPSAPGGDEDEDVRLPSSGAERPAGGTSPALYSPDMTPEPSQKQRSGGVPTLSRTPSLYSHATSVSRSGSIEDPAVSRLRQYAVSIKSQPDSGKLKLPSQWVVGDNPDEYSWESAKDTSMAENGERGASRRNREESQRRQLKEKFLSRERLKAAVSQPAFTPFGSQPDPGKHAFSSQSRGDIPMTQPDRGTFGSRSLQKPNKKVRRRNAGF</sequence>
<dbReference type="Proteomes" id="UP000254866">
    <property type="component" value="Unassembled WGS sequence"/>
</dbReference>
<feature type="compositionally biased region" description="Basic and acidic residues" evidence="1">
    <location>
        <begin position="884"/>
        <end position="913"/>
    </location>
</feature>
<reference evidence="5 6" key="1">
    <citation type="journal article" date="2018" name="IMA Fungus">
        <title>IMA Genome-F 9: Draft genome sequence of Annulohypoxylon stygium, Aspergillus mulundensis, Berkeleyomyces basicola (syn. Thielaviopsis basicola), Ceratocystis smalleyi, two Cercospora beticola strains, Coleophoma cylindrospora, Fusarium fracticaudum, Phialophora cf. hyalina, and Morchella septimelata.</title>
        <authorList>
            <person name="Wingfield B.D."/>
            <person name="Bills G.F."/>
            <person name="Dong Y."/>
            <person name="Huang W."/>
            <person name="Nel W.J."/>
            <person name="Swalarsk-Parry B.S."/>
            <person name="Vaghefi N."/>
            <person name="Wilken P.M."/>
            <person name="An Z."/>
            <person name="de Beer Z.W."/>
            <person name="De Vos L."/>
            <person name="Chen L."/>
            <person name="Duong T.A."/>
            <person name="Gao Y."/>
            <person name="Hammerbacher A."/>
            <person name="Kikkert J.R."/>
            <person name="Li Y."/>
            <person name="Li H."/>
            <person name="Li K."/>
            <person name="Li Q."/>
            <person name="Liu X."/>
            <person name="Ma X."/>
            <person name="Naidoo K."/>
            <person name="Pethybridge S.J."/>
            <person name="Sun J."/>
            <person name="Steenkamp E.T."/>
            <person name="van der Nest M.A."/>
            <person name="van Wyk S."/>
            <person name="Wingfield M.J."/>
            <person name="Xiong C."/>
            <person name="Yue Q."/>
            <person name="Zhang X."/>
        </authorList>
    </citation>
    <scope>NUCLEOTIDE SEQUENCE [LARGE SCALE GENOMIC DNA]</scope>
    <source>
        <strain evidence="5 6">BP 5553</strain>
    </source>
</reference>
<dbReference type="AlphaFoldDB" id="A0A370TU40"/>
<dbReference type="PANTHER" id="PTHR28221:SF2">
    <property type="entry name" value="RNA POLYMERASE I-SPECIFIC TRANSCRIPTION INITIATION FACTOR RRN6"/>
    <property type="match status" value="1"/>
</dbReference>
<dbReference type="Pfam" id="PF20640">
    <property type="entry name" value="Rrn6_HB"/>
    <property type="match status" value="1"/>
</dbReference>
<feature type="region of interest" description="Disordered" evidence="1">
    <location>
        <begin position="849"/>
        <end position="972"/>
    </location>
</feature>
<feature type="domain" description="RRN6 K-rich C-terminal" evidence="3">
    <location>
        <begin position="860"/>
        <end position="972"/>
    </location>
</feature>
<dbReference type="InterPro" id="IPR048537">
    <property type="entry name" value="RRN6_HB"/>
</dbReference>
<dbReference type="InterPro" id="IPR019350">
    <property type="entry name" value="RNA_pol_I-sp_TIF_RRN6-like"/>
</dbReference>
<evidence type="ECO:0000259" key="2">
    <source>
        <dbReference type="Pfam" id="PF10214"/>
    </source>
</evidence>
<feature type="compositionally biased region" description="Polar residues" evidence="1">
    <location>
        <begin position="813"/>
        <end position="830"/>
    </location>
</feature>
<gene>
    <name evidence="5" type="ORF">BP5553_03374</name>
</gene>
<name>A0A370TU40_9HELO</name>
<feature type="compositionally biased region" description="Basic and acidic residues" evidence="1">
    <location>
        <begin position="57"/>
        <end position="66"/>
    </location>
</feature>
<dbReference type="GO" id="GO:0001163">
    <property type="term" value="F:RNA polymerase I transcription regulatory region sequence-specific DNA binding"/>
    <property type="evidence" value="ECO:0007669"/>
    <property type="project" value="TreeGrafter"/>
</dbReference>
<organism evidence="5 6">
    <name type="scientific">Venustampulla echinocandica</name>
    <dbReference type="NCBI Taxonomy" id="2656787"/>
    <lineage>
        <taxon>Eukaryota</taxon>
        <taxon>Fungi</taxon>
        <taxon>Dikarya</taxon>
        <taxon>Ascomycota</taxon>
        <taxon>Pezizomycotina</taxon>
        <taxon>Leotiomycetes</taxon>
        <taxon>Helotiales</taxon>
        <taxon>Pleuroascaceae</taxon>
        <taxon>Venustampulla</taxon>
    </lineage>
</organism>
<dbReference type="GO" id="GO:0001179">
    <property type="term" value="F:RNA polymerase I general transcription initiation factor binding"/>
    <property type="evidence" value="ECO:0007669"/>
    <property type="project" value="TreeGrafter"/>
</dbReference>
<dbReference type="Pfam" id="PF10214">
    <property type="entry name" value="Rrn6_beta-prop"/>
    <property type="match status" value="1"/>
</dbReference>
<feature type="region of interest" description="Disordered" evidence="1">
    <location>
        <begin position="760"/>
        <end position="831"/>
    </location>
</feature>
<proteinExistence type="predicted"/>
<dbReference type="STRING" id="2656787.A0A370TU40"/>
<dbReference type="InterPro" id="IPR048536">
    <property type="entry name" value="Rrn6_K-rich"/>
</dbReference>
<feature type="compositionally biased region" description="Basic residues" evidence="1">
    <location>
        <begin position="961"/>
        <end position="972"/>
    </location>
</feature>
<feature type="domain" description="RRN6 beta-propeller" evidence="2">
    <location>
        <begin position="105"/>
        <end position="456"/>
    </location>
</feature>
<dbReference type="RefSeq" id="XP_031871690.1">
    <property type="nucleotide sequence ID" value="XM_032011997.1"/>
</dbReference>
<dbReference type="PANTHER" id="PTHR28221">
    <property type="entry name" value="RNA POLYMERASE I-SPECIFIC TRANSCRIPTION INITIATION FACTOR RRN6"/>
    <property type="match status" value="1"/>
</dbReference>
<dbReference type="GO" id="GO:0070860">
    <property type="term" value="C:RNA polymerase I core factor complex"/>
    <property type="evidence" value="ECO:0007669"/>
    <property type="project" value="TreeGrafter"/>
</dbReference>
<keyword evidence="6" id="KW-1185">Reference proteome</keyword>
<dbReference type="OrthoDB" id="4090074at2759"/>
<feature type="region of interest" description="Disordered" evidence="1">
    <location>
        <begin position="48"/>
        <end position="67"/>
    </location>
</feature>
<feature type="domain" description="RRN6 helical bundle" evidence="4">
    <location>
        <begin position="549"/>
        <end position="754"/>
    </location>
</feature>
<dbReference type="GO" id="GO:0042790">
    <property type="term" value="P:nucleolar large rRNA transcription by RNA polymerase I"/>
    <property type="evidence" value="ECO:0007669"/>
    <property type="project" value="TreeGrafter"/>
</dbReference>
<evidence type="ECO:0000259" key="4">
    <source>
        <dbReference type="Pfam" id="PF20640"/>
    </source>
</evidence>
<comment type="caution">
    <text evidence="5">The sequence shown here is derived from an EMBL/GenBank/DDBJ whole genome shotgun (WGS) entry which is preliminary data.</text>
</comment>
<evidence type="ECO:0000259" key="3">
    <source>
        <dbReference type="Pfam" id="PF20639"/>
    </source>
</evidence>
<protein>
    <recommendedName>
        <fullName evidence="7">RNA polymerase I-specific transcription initiation factor RRN6-like protein</fullName>
    </recommendedName>
</protein>
<accession>A0A370TU40</accession>
<dbReference type="EMBL" id="NPIC01000002">
    <property type="protein sequence ID" value="RDL39034.1"/>
    <property type="molecule type" value="Genomic_DNA"/>
</dbReference>
<dbReference type="Pfam" id="PF20639">
    <property type="entry name" value="Rrn6_K-rich"/>
    <property type="match status" value="1"/>
</dbReference>
<dbReference type="InterPro" id="IPR048535">
    <property type="entry name" value="RRN6_beta-prop"/>
</dbReference>
<evidence type="ECO:0008006" key="7">
    <source>
        <dbReference type="Google" id="ProtNLM"/>
    </source>
</evidence>